<sequence length="172" mass="19522">MPASSASSPRIEALSAETFSTPDFCPLRLAEKPRTFQELPREPRFSRSYDYRRAQCEDVKMITTWFNYLQSTIAKYGILEEDIYNFDETGFALGLTATAKVVTRTSYGRRALLQPGNREWVTTLEAISASGYTLPPCVIFKGKVFMKAWFGDTDLPATWLSQLLKKDGLRIL</sequence>
<name>A0AAD6I950_PENCN</name>
<dbReference type="AlphaFoldDB" id="A0AAD6I950"/>
<reference evidence="1" key="2">
    <citation type="submission" date="2023-01" db="EMBL/GenBank/DDBJ databases">
        <authorList>
            <person name="Petersen C."/>
        </authorList>
    </citation>
    <scope>NUCLEOTIDE SEQUENCE</scope>
    <source>
        <strain evidence="1">IBT 15450</strain>
    </source>
</reference>
<organism evidence="1 2">
    <name type="scientific">Penicillium canescens</name>
    <dbReference type="NCBI Taxonomy" id="5083"/>
    <lineage>
        <taxon>Eukaryota</taxon>
        <taxon>Fungi</taxon>
        <taxon>Dikarya</taxon>
        <taxon>Ascomycota</taxon>
        <taxon>Pezizomycotina</taxon>
        <taxon>Eurotiomycetes</taxon>
        <taxon>Eurotiomycetidae</taxon>
        <taxon>Eurotiales</taxon>
        <taxon>Aspergillaceae</taxon>
        <taxon>Penicillium</taxon>
    </lineage>
</organism>
<evidence type="ECO:0000313" key="2">
    <source>
        <dbReference type="Proteomes" id="UP001219568"/>
    </source>
</evidence>
<accession>A0AAD6I950</accession>
<keyword evidence="2" id="KW-1185">Reference proteome</keyword>
<evidence type="ECO:0000313" key="1">
    <source>
        <dbReference type="EMBL" id="KAJ6038084.1"/>
    </source>
</evidence>
<proteinExistence type="predicted"/>
<comment type="caution">
    <text evidence="1">The sequence shown here is derived from an EMBL/GenBank/DDBJ whole genome shotgun (WGS) entry which is preliminary data.</text>
</comment>
<protein>
    <recommendedName>
        <fullName evidence="3">DDE-1 domain-containing protein</fullName>
    </recommendedName>
</protein>
<evidence type="ECO:0008006" key="3">
    <source>
        <dbReference type="Google" id="ProtNLM"/>
    </source>
</evidence>
<dbReference type="EMBL" id="JAQJZL010000009">
    <property type="protein sequence ID" value="KAJ6038084.1"/>
    <property type="molecule type" value="Genomic_DNA"/>
</dbReference>
<dbReference type="Proteomes" id="UP001219568">
    <property type="component" value="Unassembled WGS sequence"/>
</dbReference>
<reference evidence="1" key="1">
    <citation type="journal article" date="2023" name="IMA Fungus">
        <title>Comparative genomic study of the Penicillium genus elucidates a diverse pangenome and 15 lateral gene transfer events.</title>
        <authorList>
            <person name="Petersen C."/>
            <person name="Sorensen T."/>
            <person name="Nielsen M.R."/>
            <person name="Sondergaard T.E."/>
            <person name="Sorensen J.L."/>
            <person name="Fitzpatrick D.A."/>
            <person name="Frisvad J.C."/>
            <person name="Nielsen K.L."/>
        </authorList>
    </citation>
    <scope>NUCLEOTIDE SEQUENCE</scope>
    <source>
        <strain evidence="1">IBT 15450</strain>
    </source>
</reference>
<gene>
    <name evidence="1" type="ORF">N7460_007855</name>
</gene>